<dbReference type="InterPro" id="IPR050951">
    <property type="entry name" value="Retrovirus_Pol_polyprotein"/>
</dbReference>
<dbReference type="Pfam" id="PF17921">
    <property type="entry name" value="Integrase_H2C2"/>
    <property type="match status" value="1"/>
</dbReference>
<name>A0A8X7CSK1_9ARAC</name>
<feature type="region of interest" description="Disordered" evidence="3">
    <location>
        <begin position="256"/>
        <end position="307"/>
    </location>
</feature>
<dbReference type="EC" id="2.7.7.49" evidence="1"/>
<organism evidence="6 7">
    <name type="scientific">Trichonephila inaurata madagascariensis</name>
    <dbReference type="NCBI Taxonomy" id="2747483"/>
    <lineage>
        <taxon>Eukaryota</taxon>
        <taxon>Metazoa</taxon>
        <taxon>Ecdysozoa</taxon>
        <taxon>Arthropoda</taxon>
        <taxon>Chelicerata</taxon>
        <taxon>Arachnida</taxon>
        <taxon>Araneae</taxon>
        <taxon>Araneomorphae</taxon>
        <taxon>Entelegynae</taxon>
        <taxon>Araneoidea</taxon>
        <taxon>Nephilidae</taxon>
        <taxon>Trichonephila</taxon>
        <taxon>Trichonephila inaurata</taxon>
    </lineage>
</organism>
<evidence type="ECO:0000256" key="3">
    <source>
        <dbReference type="SAM" id="MobiDB-lite"/>
    </source>
</evidence>
<dbReference type="PANTHER" id="PTHR37984">
    <property type="entry name" value="PROTEIN CBG26694"/>
    <property type="match status" value="1"/>
</dbReference>
<feature type="compositionally biased region" description="Polar residues" evidence="3">
    <location>
        <begin position="297"/>
        <end position="307"/>
    </location>
</feature>
<evidence type="ECO:0000313" key="6">
    <source>
        <dbReference type="EMBL" id="GFY79683.1"/>
    </source>
</evidence>
<feature type="domain" description="Reverse transcriptase/retrotransposon-derived protein RNase H-like" evidence="4">
    <location>
        <begin position="2"/>
        <end position="70"/>
    </location>
</feature>
<keyword evidence="7" id="KW-1185">Reference proteome</keyword>
<dbReference type="InterPro" id="IPR041577">
    <property type="entry name" value="RT_RNaseH_2"/>
</dbReference>
<evidence type="ECO:0000313" key="7">
    <source>
        <dbReference type="Proteomes" id="UP000886998"/>
    </source>
</evidence>
<reference evidence="6" key="1">
    <citation type="submission" date="2020-08" db="EMBL/GenBank/DDBJ databases">
        <title>Multicomponent nature underlies the extraordinary mechanical properties of spider dragline silk.</title>
        <authorList>
            <person name="Kono N."/>
            <person name="Nakamura H."/>
            <person name="Mori M."/>
            <person name="Yoshida Y."/>
            <person name="Ohtoshi R."/>
            <person name="Malay A.D."/>
            <person name="Moran D.A.P."/>
            <person name="Tomita M."/>
            <person name="Numata K."/>
            <person name="Arakawa K."/>
        </authorList>
    </citation>
    <scope>NUCLEOTIDE SEQUENCE</scope>
</reference>
<dbReference type="Proteomes" id="UP000886998">
    <property type="component" value="Unassembled WGS sequence"/>
</dbReference>
<comment type="caution">
    <text evidence="6">The sequence shown here is derived from an EMBL/GenBank/DDBJ whole genome shotgun (WGS) entry which is preliminary data.</text>
</comment>
<dbReference type="AlphaFoldDB" id="A0A8X7CSK1"/>
<dbReference type="Gene3D" id="1.10.340.70">
    <property type="match status" value="1"/>
</dbReference>
<dbReference type="SUPFAM" id="SSF56672">
    <property type="entry name" value="DNA/RNA polymerases"/>
    <property type="match status" value="1"/>
</dbReference>
<accession>A0A8X7CSK1</accession>
<evidence type="ECO:0000259" key="4">
    <source>
        <dbReference type="Pfam" id="PF17919"/>
    </source>
</evidence>
<feature type="compositionally biased region" description="Polar residues" evidence="3">
    <location>
        <begin position="256"/>
        <end position="268"/>
    </location>
</feature>
<proteinExistence type="predicted"/>
<dbReference type="PANTHER" id="PTHR37984:SF5">
    <property type="entry name" value="PROTEIN NYNRIN-LIKE"/>
    <property type="match status" value="1"/>
</dbReference>
<protein>
    <recommendedName>
        <fullName evidence="1">RNA-directed DNA polymerase</fullName>
        <ecNumber evidence="1">2.7.7.49</ecNumber>
    </recommendedName>
</protein>
<feature type="domain" description="Integrase zinc-binding" evidence="5">
    <location>
        <begin position="129"/>
        <end position="173"/>
    </location>
</feature>
<dbReference type="Pfam" id="PF17919">
    <property type="entry name" value="RT_RNaseH_2"/>
    <property type="match status" value="1"/>
</dbReference>
<dbReference type="EMBL" id="BMAV01023750">
    <property type="protein sequence ID" value="GFY79683.1"/>
    <property type="molecule type" value="Genomic_DNA"/>
</dbReference>
<gene>
    <name evidence="6" type="primary">TY3B-I_1257</name>
    <name evidence="6" type="ORF">TNIN_403501</name>
</gene>
<evidence type="ECO:0000259" key="5">
    <source>
        <dbReference type="Pfam" id="PF17921"/>
    </source>
</evidence>
<dbReference type="FunFam" id="1.10.340.70:FF:000001">
    <property type="entry name" value="Retrovirus-related Pol polyprotein from transposon gypsy-like Protein"/>
    <property type="match status" value="1"/>
</dbReference>
<keyword evidence="2" id="KW-0511">Multifunctional enzyme</keyword>
<dbReference type="InterPro" id="IPR041588">
    <property type="entry name" value="Integrase_H2C2"/>
</dbReference>
<dbReference type="OrthoDB" id="6428870at2759"/>
<dbReference type="GO" id="GO:0003964">
    <property type="term" value="F:RNA-directed DNA polymerase activity"/>
    <property type="evidence" value="ECO:0007669"/>
    <property type="project" value="UniProtKB-EC"/>
</dbReference>
<evidence type="ECO:0000256" key="2">
    <source>
        <dbReference type="ARBA" id="ARBA00023268"/>
    </source>
</evidence>
<sequence>MSEPVRGLFDEKTPAELHADATGYGLGAVLVQIQKGKEKGIAYSSRTLTKAERKYLTNERESLAFEWAQKTTLGSFSDIAEEQRKDPELSKLIYTHEKLEPVTKSFNLIDGILCKKNFDPNGRKWLPIIPKHLRLEILQHFHDASTAGHLGFSKTYDRIRKRFFWPGMYRSVQDDHVSRLITRAEESRQLSRIRTLEAQHRDKTRYDARHRSVSYRPGKLFWVFTPVRKFGLSEKVVQVLRMNKYYTPEAQESIVTNDTETLPSSSPAGATHNVGTDKRDALIDSPGEISPYRGPMTRSTTWNVKEI</sequence>
<evidence type="ECO:0000256" key="1">
    <source>
        <dbReference type="ARBA" id="ARBA00012493"/>
    </source>
</evidence>
<dbReference type="InterPro" id="IPR043502">
    <property type="entry name" value="DNA/RNA_pol_sf"/>
</dbReference>